<reference evidence="4" key="1">
    <citation type="submission" date="2021-01" db="EMBL/GenBank/DDBJ databases">
        <authorList>
            <person name="Eckstrom K.M.E."/>
        </authorList>
    </citation>
    <scope>NUCLEOTIDE SEQUENCE</scope>
    <source>
        <strain evidence="4">UVCC 0001</strain>
    </source>
</reference>
<dbReference type="PANTHER" id="PTHR19848:SF8">
    <property type="entry name" value="F-BOX AND WD REPEAT DOMAIN CONTAINING 7"/>
    <property type="match status" value="1"/>
</dbReference>
<dbReference type="AlphaFoldDB" id="A0AAD9MM62"/>
<organism evidence="4 5">
    <name type="scientific">Prototheca wickerhamii</name>
    <dbReference type="NCBI Taxonomy" id="3111"/>
    <lineage>
        <taxon>Eukaryota</taxon>
        <taxon>Viridiplantae</taxon>
        <taxon>Chlorophyta</taxon>
        <taxon>core chlorophytes</taxon>
        <taxon>Trebouxiophyceae</taxon>
        <taxon>Chlorellales</taxon>
        <taxon>Chlorellaceae</taxon>
        <taxon>Prototheca</taxon>
    </lineage>
</organism>
<comment type="caution">
    <text evidence="4">The sequence shown here is derived from an EMBL/GenBank/DDBJ whole genome shotgun (WGS) entry which is preliminary data.</text>
</comment>
<dbReference type="Pfam" id="PF00400">
    <property type="entry name" value="WD40"/>
    <property type="match status" value="1"/>
</dbReference>
<evidence type="ECO:0000256" key="1">
    <source>
        <dbReference type="ARBA" id="ARBA00022574"/>
    </source>
</evidence>
<dbReference type="InterPro" id="IPR036322">
    <property type="entry name" value="WD40_repeat_dom_sf"/>
</dbReference>
<sequence>MDPDDLALAAVQQYLEEQGWYSALRALEQESRQAYEADRLPQASTLLQMVHGQMLAQASEPSTTEERLRRDALSALDAAHPGPDAVPSRELAAWGRVHGGAGVTCVAALAPQRGREVVLSCSVNGSVAWTDVSTGETLCLDQLASSGILCAAAHPTRPAVCALGCMDGGIVVIDGAPALAGGPPAVLARCVGAHRKYAVALAWTGAGDALVSGAWDDSVALHAWDRAERMLHTLRRLPLRGHVTALARLGDRAFLAAVRGEPALLELRAEGSCAAGVTDGATGANTPAPAATTPAPCLAMDLVRVREHSLNEDPDDAHVSFSAMAASLSPDGRFLGVATDAGRIVILAPVGEQGAAWRPVRRIFGLSNADRFHIWSLAWVGGEGGSADGPACAADEDTREESSSHAPAAPSSFSLAVAAPGGEVRIFSIATSGLLCTLRAHSPQAVRAIAACPGHRLVSASLDGSIKLFGP</sequence>
<evidence type="ECO:0000256" key="2">
    <source>
        <dbReference type="ARBA" id="ARBA00022737"/>
    </source>
</evidence>
<dbReference type="PANTHER" id="PTHR19848">
    <property type="entry name" value="WD40 REPEAT PROTEIN"/>
    <property type="match status" value="1"/>
</dbReference>
<dbReference type="SUPFAM" id="SSF50978">
    <property type="entry name" value="WD40 repeat-like"/>
    <property type="match status" value="1"/>
</dbReference>
<evidence type="ECO:0000313" key="5">
    <source>
        <dbReference type="Proteomes" id="UP001255856"/>
    </source>
</evidence>
<name>A0AAD9MM62_PROWI</name>
<dbReference type="Gene3D" id="2.130.10.10">
    <property type="entry name" value="YVTN repeat-like/Quinoprotein amine dehydrogenase"/>
    <property type="match status" value="2"/>
</dbReference>
<proteinExistence type="predicted"/>
<dbReference type="SMART" id="SM00320">
    <property type="entry name" value="WD40"/>
    <property type="match status" value="5"/>
</dbReference>
<dbReference type="EMBL" id="JASFZW010000010">
    <property type="protein sequence ID" value="KAK2076426.1"/>
    <property type="molecule type" value="Genomic_DNA"/>
</dbReference>
<evidence type="ECO:0000256" key="3">
    <source>
        <dbReference type="SAM" id="MobiDB-lite"/>
    </source>
</evidence>
<evidence type="ECO:0000313" key="4">
    <source>
        <dbReference type="EMBL" id="KAK2076426.1"/>
    </source>
</evidence>
<protein>
    <submittedName>
        <fullName evidence="4">Uncharacterized protein</fullName>
    </submittedName>
</protein>
<keyword evidence="1" id="KW-0853">WD repeat</keyword>
<dbReference type="Proteomes" id="UP001255856">
    <property type="component" value="Unassembled WGS sequence"/>
</dbReference>
<accession>A0AAD9MM62</accession>
<gene>
    <name evidence="4" type="ORF">QBZ16_000951</name>
</gene>
<keyword evidence="2" id="KW-0677">Repeat</keyword>
<dbReference type="InterPro" id="IPR015943">
    <property type="entry name" value="WD40/YVTN_repeat-like_dom_sf"/>
</dbReference>
<feature type="region of interest" description="Disordered" evidence="3">
    <location>
        <begin position="388"/>
        <end position="408"/>
    </location>
</feature>
<dbReference type="InterPro" id="IPR001680">
    <property type="entry name" value="WD40_rpt"/>
</dbReference>
<keyword evidence="5" id="KW-1185">Reference proteome</keyword>